<sequence>MPKVKITRDIVVKANDVATILYAAREAPYERVPTAHAALIVANGAGERIAEDAPESGPVPPAGPPGEAAP</sequence>
<reference evidence="2 3" key="1">
    <citation type="submission" date="2023-07" db="EMBL/GenBank/DDBJ databases">
        <title>Genomic Encyclopedia of Type Strains, Phase IV (KMG-IV): sequencing the most valuable type-strain genomes for metagenomic binning, comparative biology and taxonomic classification.</title>
        <authorList>
            <person name="Goeker M."/>
        </authorList>
    </citation>
    <scope>NUCLEOTIDE SEQUENCE [LARGE SCALE GENOMIC DNA]</scope>
    <source>
        <strain evidence="2 3">DSM 19013</strain>
    </source>
</reference>
<evidence type="ECO:0000313" key="3">
    <source>
        <dbReference type="Proteomes" id="UP001231124"/>
    </source>
</evidence>
<keyword evidence="3" id="KW-1185">Reference proteome</keyword>
<dbReference type="EMBL" id="JAUSVP010000011">
    <property type="protein sequence ID" value="MDQ0448851.1"/>
    <property type="molecule type" value="Genomic_DNA"/>
</dbReference>
<comment type="caution">
    <text evidence="2">The sequence shown here is derived from an EMBL/GenBank/DDBJ whole genome shotgun (WGS) entry which is preliminary data.</text>
</comment>
<accession>A0ABU0I2L6</accession>
<gene>
    <name evidence="2" type="ORF">QO012_003363</name>
</gene>
<feature type="region of interest" description="Disordered" evidence="1">
    <location>
        <begin position="49"/>
        <end position="70"/>
    </location>
</feature>
<protein>
    <submittedName>
        <fullName evidence="2">Uncharacterized protein</fullName>
    </submittedName>
</protein>
<dbReference type="RefSeq" id="WP_238202030.1">
    <property type="nucleotide sequence ID" value="NZ_BPQE01000008.1"/>
</dbReference>
<evidence type="ECO:0000313" key="2">
    <source>
        <dbReference type="EMBL" id="MDQ0448851.1"/>
    </source>
</evidence>
<organism evidence="2 3">
    <name type="scientific">Methylobacterium aerolatum</name>
    <dbReference type="NCBI Taxonomy" id="418708"/>
    <lineage>
        <taxon>Bacteria</taxon>
        <taxon>Pseudomonadati</taxon>
        <taxon>Pseudomonadota</taxon>
        <taxon>Alphaproteobacteria</taxon>
        <taxon>Hyphomicrobiales</taxon>
        <taxon>Methylobacteriaceae</taxon>
        <taxon>Methylobacterium</taxon>
    </lineage>
</organism>
<dbReference type="Proteomes" id="UP001231124">
    <property type="component" value="Unassembled WGS sequence"/>
</dbReference>
<proteinExistence type="predicted"/>
<evidence type="ECO:0000256" key="1">
    <source>
        <dbReference type="SAM" id="MobiDB-lite"/>
    </source>
</evidence>
<name>A0ABU0I2L6_9HYPH</name>